<accession>A0A5B7SSA0</accession>
<dbReference type="AlphaFoldDB" id="A0A5B7SSA0"/>
<dbReference type="EMBL" id="CP040710">
    <property type="protein sequence ID" value="QCW99877.1"/>
    <property type="molecule type" value="Genomic_DNA"/>
</dbReference>
<dbReference type="Pfam" id="PF22294">
    <property type="entry name" value="DUF6966"/>
    <property type="match status" value="1"/>
</dbReference>
<sequence length="85" mass="10072">MKQILQDILEILKTVGERQWIPVFENFILGMEISKSKELKKNIRMIYGGVGSFNDLVLYQNGQLCHKENTMLDELRRKLFKRITE</sequence>
<organism evidence="2 3">
    <name type="scientific">Aggregatimonas sangjinii</name>
    <dbReference type="NCBI Taxonomy" id="2583587"/>
    <lineage>
        <taxon>Bacteria</taxon>
        <taxon>Pseudomonadati</taxon>
        <taxon>Bacteroidota</taxon>
        <taxon>Flavobacteriia</taxon>
        <taxon>Flavobacteriales</taxon>
        <taxon>Flavobacteriaceae</taxon>
        <taxon>Aggregatimonas</taxon>
    </lineage>
</organism>
<dbReference type="RefSeq" id="WP_138852227.1">
    <property type="nucleotide sequence ID" value="NZ_CP040710.1"/>
</dbReference>
<gene>
    <name evidence="2" type="ORF">FGM00_07105</name>
</gene>
<dbReference type="Proteomes" id="UP000310017">
    <property type="component" value="Chromosome"/>
</dbReference>
<dbReference type="InterPro" id="IPR054239">
    <property type="entry name" value="DUF6966"/>
</dbReference>
<name>A0A5B7SSA0_9FLAO</name>
<protein>
    <recommendedName>
        <fullName evidence="1">DUF6966 domain-containing protein</fullName>
    </recommendedName>
</protein>
<evidence type="ECO:0000313" key="2">
    <source>
        <dbReference type="EMBL" id="QCW99877.1"/>
    </source>
</evidence>
<keyword evidence="3" id="KW-1185">Reference proteome</keyword>
<feature type="domain" description="DUF6966" evidence="1">
    <location>
        <begin position="13"/>
        <end position="65"/>
    </location>
</feature>
<dbReference type="OrthoDB" id="1449298at2"/>
<reference evidence="2 3" key="1">
    <citation type="submission" date="2019-05" db="EMBL/GenBank/DDBJ databases">
        <title>Genome sequencing of F202Z8.</title>
        <authorList>
            <person name="Kwon Y.M."/>
        </authorList>
    </citation>
    <scope>NUCLEOTIDE SEQUENCE [LARGE SCALE GENOMIC DNA]</scope>
    <source>
        <strain evidence="2 3">F202Z8</strain>
    </source>
</reference>
<evidence type="ECO:0000313" key="3">
    <source>
        <dbReference type="Proteomes" id="UP000310017"/>
    </source>
</evidence>
<dbReference type="KEGG" id="asag:FGM00_07105"/>
<proteinExistence type="predicted"/>
<evidence type="ECO:0000259" key="1">
    <source>
        <dbReference type="Pfam" id="PF22294"/>
    </source>
</evidence>